<feature type="region of interest" description="Disordered" evidence="1">
    <location>
        <begin position="1"/>
        <end position="60"/>
    </location>
</feature>
<proteinExistence type="predicted"/>
<dbReference type="Proteomes" id="UP000654918">
    <property type="component" value="Unassembled WGS sequence"/>
</dbReference>
<evidence type="ECO:0000313" key="2">
    <source>
        <dbReference type="EMBL" id="KAF6830989.1"/>
    </source>
</evidence>
<reference evidence="2" key="1">
    <citation type="journal article" date="2020" name="Phytopathology">
        <title>Genome Sequence Resources of Colletotrichum truncatum, C. plurivorum, C. musicola, and C. sojae: Four Species Pathogenic to Soybean (Glycine max).</title>
        <authorList>
            <person name="Rogerio F."/>
            <person name="Boufleur T.R."/>
            <person name="Ciampi-Guillardi M."/>
            <person name="Sukno S.A."/>
            <person name="Thon M.R."/>
            <person name="Massola Junior N.S."/>
            <person name="Baroncelli R."/>
        </authorList>
    </citation>
    <scope>NUCLEOTIDE SEQUENCE</scope>
    <source>
        <strain evidence="2">LFN00145</strain>
    </source>
</reference>
<feature type="compositionally biased region" description="Basic and acidic residues" evidence="1">
    <location>
        <begin position="1"/>
        <end position="18"/>
    </location>
</feature>
<evidence type="ECO:0000313" key="3">
    <source>
        <dbReference type="Proteomes" id="UP000654918"/>
    </source>
</evidence>
<gene>
    <name evidence="2" type="ORF">CPLU01_07042</name>
</gene>
<keyword evidence="3" id="KW-1185">Reference proteome</keyword>
<evidence type="ECO:0000256" key="1">
    <source>
        <dbReference type="SAM" id="MobiDB-lite"/>
    </source>
</evidence>
<sequence>MTPSPEKRGREGEEEMGRCNRHQTVAISTGGKLSQTTTPGPETPGYQDAGEAAAKGDEGGVTATERASRAHTIYPFPRLSSRDVGFMKEVDNEGGRRRQLRMGVASPLMRLLLSPNKRSAARHRGGGLALRDPGTLRLVGKGRSAGTLALCSSQLLTPTGRSSVRMSRFDAQLQGLDVGDHGRVAASPLVLLPFVSNGHAGRGLRLAVVIKLELAADAR</sequence>
<dbReference type="EMBL" id="WIGO01000087">
    <property type="protein sequence ID" value="KAF6830989.1"/>
    <property type="molecule type" value="Genomic_DNA"/>
</dbReference>
<dbReference type="AlphaFoldDB" id="A0A8H6NF08"/>
<protein>
    <submittedName>
        <fullName evidence="2">Uncharacterized protein</fullName>
    </submittedName>
</protein>
<name>A0A8H6NF08_9PEZI</name>
<organism evidence="2 3">
    <name type="scientific">Colletotrichum plurivorum</name>
    <dbReference type="NCBI Taxonomy" id="2175906"/>
    <lineage>
        <taxon>Eukaryota</taxon>
        <taxon>Fungi</taxon>
        <taxon>Dikarya</taxon>
        <taxon>Ascomycota</taxon>
        <taxon>Pezizomycotina</taxon>
        <taxon>Sordariomycetes</taxon>
        <taxon>Hypocreomycetidae</taxon>
        <taxon>Glomerellales</taxon>
        <taxon>Glomerellaceae</taxon>
        <taxon>Colletotrichum</taxon>
        <taxon>Colletotrichum orchidearum species complex</taxon>
    </lineage>
</organism>
<comment type="caution">
    <text evidence="2">The sequence shown here is derived from an EMBL/GenBank/DDBJ whole genome shotgun (WGS) entry which is preliminary data.</text>
</comment>
<accession>A0A8H6NF08</accession>
<feature type="compositionally biased region" description="Polar residues" evidence="1">
    <location>
        <begin position="22"/>
        <end position="40"/>
    </location>
</feature>